<evidence type="ECO:0000313" key="3">
    <source>
        <dbReference type="EMBL" id="AXA68582.1"/>
    </source>
</evidence>
<feature type="coiled-coil region" evidence="1">
    <location>
        <begin position="111"/>
        <end position="138"/>
    </location>
</feature>
<accession>A0A2Z5AFB6</accession>
<dbReference type="RefSeq" id="WP_208692679.1">
    <property type="nucleotide sequence ID" value="NZ_CP022198.1"/>
</dbReference>
<name>A0A2Z5AFB6_9PSED</name>
<protein>
    <submittedName>
        <fullName evidence="3">Methyl-accepting chemotaxis protein</fullName>
    </submittedName>
</protein>
<evidence type="ECO:0000313" key="4">
    <source>
        <dbReference type="Proteomes" id="UP000250579"/>
    </source>
</evidence>
<reference evidence="3 4" key="1">
    <citation type="submission" date="2017-06" db="EMBL/GenBank/DDBJ databases">
        <title>Evolution towards high GC content and high-temperature stress adaptation in endophytic Pseudomonas oryzihabitans impacted its plant-growth promoting traits.</title>
        <authorList>
            <person name="Nascimento F.X."/>
        </authorList>
    </citation>
    <scope>NUCLEOTIDE SEQUENCE [LARGE SCALE GENOMIC DNA]</scope>
    <source>
        <strain evidence="3 4">MS8</strain>
    </source>
</reference>
<dbReference type="AlphaFoldDB" id="A0A2Z5AFB6"/>
<dbReference type="EMBL" id="CP022198">
    <property type="protein sequence ID" value="AXA68582.1"/>
    <property type="molecule type" value="Genomic_DNA"/>
</dbReference>
<gene>
    <name evidence="3" type="ORF">CE139_23175</name>
</gene>
<feature type="region of interest" description="Disordered" evidence="2">
    <location>
        <begin position="142"/>
        <end position="168"/>
    </location>
</feature>
<proteinExistence type="predicted"/>
<dbReference type="Proteomes" id="UP000250579">
    <property type="component" value="Chromosome"/>
</dbReference>
<evidence type="ECO:0000256" key="2">
    <source>
        <dbReference type="SAM" id="MobiDB-lite"/>
    </source>
</evidence>
<sequence length="234" mass="25290">MKRPSLSQTLSAVGFAALSGACLYLYVELSHVNRDLNATADQNTVQAITQRLDKMQDQMDGFAGGKPVQDADFRASQQALSQRIDTAQAMLVEIQRANQTALQGMAQSGDVVVLEAKIEGLQNDIGDLRRKAVELAKAPPPLLVPKQRSAPATARKPEPPKPVDTPPPFTVVGIEYRGGERFLSVAPPGSTQLSELYLVRPGDNVGGTRWRLANLDDRQAQFSVDGATRTLSVK</sequence>
<dbReference type="PROSITE" id="PS51257">
    <property type="entry name" value="PROKAR_LIPOPROTEIN"/>
    <property type="match status" value="1"/>
</dbReference>
<evidence type="ECO:0000256" key="1">
    <source>
        <dbReference type="SAM" id="Coils"/>
    </source>
</evidence>
<organism evidence="3 4">
    <name type="scientific">Pseudomonas oryzihabitans</name>
    <dbReference type="NCBI Taxonomy" id="47885"/>
    <lineage>
        <taxon>Bacteria</taxon>
        <taxon>Pseudomonadati</taxon>
        <taxon>Pseudomonadota</taxon>
        <taxon>Gammaproteobacteria</taxon>
        <taxon>Pseudomonadales</taxon>
        <taxon>Pseudomonadaceae</taxon>
        <taxon>Pseudomonas</taxon>
    </lineage>
</organism>
<keyword evidence="1" id="KW-0175">Coiled coil</keyword>